<dbReference type="EMBL" id="KB299094">
    <property type="protein sequence ID" value="ELU08435.1"/>
    <property type="molecule type" value="Genomic_DNA"/>
</dbReference>
<evidence type="ECO:0000256" key="3">
    <source>
        <dbReference type="ARBA" id="ARBA00015405"/>
    </source>
</evidence>
<dbReference type="AlphaFoldDB" id="R7UQG6"/>
<dbReference type="PANTHER" id="PTHR13489:SF0">
    <property type="entry name" value="MINI-CHROMOSOME MAINTENANCE COMPLEX-BINDING PROTEIN"/>
    <property type="match status" value="1"/>
</dbReference>
<dbReference type="HOGENOM" id="CLU_029811_0_0_1"/>
<proteinExistence type="inferred from homology"/>
<accession>R7UQG6</accession>
<dbReference type="GO" id="GO:0005634">
    <property type="term" value="C:nucleus"/>
    <property type="evidence" value="ECO:0007669"/>
    <property type="project" value="UniProtKB-SubCell"/>
</dbReference>
<evidence type="ECO:0000313" key="7">
    <source>
        <dbReference type="EnsemblMetazoa" id="CapteP146391"/>
    </source>
</evidence>
<dbReference type="Pfam" id="PF09739">
    <property type="entry name" value="MCM_bind"/>
    <property type="match status" value="1"/>
</dbReference>
<dbReference type="GO" id="GO:0006261">
    <property type="term" value="P:DNA-templated DNA replication"/>
    <property type="evidence" value="ECO:0007669"/>
    <property type="project" value="TreeGrafter"/>
</dbReference>
<dbReference type="GO" id="GO:0003682">
    <property type="term" value="F:chromatin binding"/>
    <property type="evidence" value="ECO:0007669"/>
    <property type="project" value="TreeGrafter"/>
</dbReference>
<dbReference type="FunCoup" id="R7UQG6">
    <property type="interactions" value="2100"/>
</dbReference>
<evidence type="ECO:0000313" key="8">
    <source>
        <dbReference type="Proteomes" id="UP000014760"/>
    </source>
</evidence>
<keyword evidence="8" id="KW-1185">Reference proteome</keyword>
<dbReference type="PANTHER" id="PTHR13489">
    <property type="entry name" value="MINI-CHROMOSOME MAINTENANCE COMPLEX-BINDING PROTEIN"/>
    <property type="match status" value="1"/>
</dbReference>
<dbReference type="InterPro" id="IPR019140">
    <property type="entry name" value="MCM_complex-bd"/>
</dbReference>
<feature type="region of interest" description="Disordered" evidence="5">
    <location>
        <begin position="147"/>
        <end position="193"/>
    </location>
</feature>
<dbReference type="Proteomes" id="UP000014760">
    <property type="component" value="Unassembled WGS sequence"/>
</dbReference>
<evidence type="ECO:0000256" key="2">
    <source>
        <dbReference type="ARBA" id="ARBA00007925"/>
    </source>
</evidence>
<dbReference type="EMBL" id="AMQN01006769">
    <property type="status" value="NOT_ANNOTATED_CDS"/>
    <property type="molecule type" value="Genomic_DNA"/>
</dbReference>
<dbReference type="STRING" id="283909.R7UQG6"/>
<dbReference type="OMA" id="EEHTEMI"/>
<dbReference type="EnsemblMetazoa" id="CapteT146391">
    <property type="protein sequence ID" value="CapteP146391"/>
    <property type="gene ID" value="CapteG146391"/>
</dbReference>
<name>R7UQG6_CAPTE</name>
<protein>
    <recommendedName>
        <fullName evidence="3">Mini-chromosome maintenance complex-binding protein</fullName>
    </recommendedName>
</protein>
<evidence type="ECO:0000256" key="1">
    <source>
        <dbReference type="ARBA" id="ARBA00004123"/>
    </source>
</evidence>
<evidence type="ECO:0000256" key="4">
    <source>
        <dbReference type="ARBA" id="ARBA00023242"/>
    </source>
</evidence>
<gene>
    <name evidence="6" type="ORF">CAPTEDRAFT_146391</name>
</gene>
<sequence>MPGVEDWINAPLQIVQRLFDECGAKEYSQKVEEFFRQKTSTQSHVKWIPSLNEVPLHNLQTNSLVRFRGMIQDMYDPEFYLGAYEVVNSESGNISLRSGKYKDLAQCAPKEKVDMNSKRNVIMERQMLYCVPIPAENEWTKRVFAEQSGKTSEAEMSSGGGCKRSLENDSPDDVEMDASKASSPDGKKTRTDPKTSALPISFFLCDIIPLIDGASNSSPDLNFPLPGEQGPACLVKVYGDDASLKLNSIVEVIGVLSNDPSLANFSETKLVIFLINSGAASMEGVEEQEVRSPPPSLVPRLHAIIINPLDIANPLLPPCTDIQGEIATDSILQEVSKLREDIMAVFSEALLGDQLAAQYLLCHLISTVYHRQDVVALGKFSLNISQCTPQSPLPRLLFSLLQNLTVKSHFLPLTLDNMNKLKFIPRKDYSANKISSGILQLSKQTNLVVDETVLQAGQLDASGVANMTALGNVISWQKVEYDFNFHKQDFPTDILVLILSEGKSILKCDCHVPLSASRSVSEIDSIYNGIETYLTPELLTKIRTFLTFVQNLKYTVPDAVQEALQGDFVERRRADSNAFSVDDFHSLLVLTRLLSLSLGQSCLSLDVFSRAKDLEAERLTRINSLPRSATSAAS</sequence>
<reference evidence="8" key="1">
    <citation type="submission" date="2012-12" db="EMBL/GenBank/DDBJ databases">
        <authorList>
            <person name="Hellsten U."/>
            <person name="Grimwood J."/>
            <person name="Chapman J.A."/>
            <person name="Shapiro H."/>
            <person name="Aerts A."/>
            <person name="Otillar R.P."/>
            <person name="Terry A.Y."/>
            <person name="Boore J.L."/>
            <person name="Simakov O."/>
            <person name="Marletaz F."/>
            <person name="Cho S.-J."/>
            <person name="Edsinger-Gonzales E."/>
            <person name="Havlak P."/>
            <person name="Kuo D.-H."/>
            <person name="Larsson T."/>
            <person name="Lv J."/>
            <person name="Arendt D."/>
            <person name="Savage R."/>
            <person name="Osoegawa K."/>
            <person name="de Jong P."/>
            <person name="Lindberg D.R."/>
            <person name="Seaver E.C."/>
            <person name="Weisblat D.A."/>
            <person name="Putnam N.H."/>
            <person name="Grigoriev I.V."/>
            <person name="Rokhsar D.S."/>
        </authorList>
    </citation>
    <scope>NUCLEOTIDE SEQUENCE</scope>
    <source>
        <strain evidence="8">I ESC-2004</strain>
    </source>
</reference>
<keyword evidence="4" id="KW-0539">Nucleus</keyword>
<organism evidence="6">
    <name type="scientific">Capitella teleta</name>
    <name type="common">Polychaete worm</name>
    <dbReference type="NCBI Taxonomy" id="283909"/>
    <lineage>
        <taxon>Eukaryota</taxon>
        <taxon>Metazoa</taxon>
        <taxon>Spiralia</taxon>
        <taxon>Lophotrochozoa</taxon>
        <taxon>Annelida</taxon>
        <taxon>Polychaeta</taxon>
        <taxon>Sedentaria</taxon>
        <taxon>Scolecida</taxon>
        <taxon>Capitellidae</taxon>
        <taxon>Capitella</taxon>
    </lineage>
</organism>
<evidence type="ECO:0000256" key="5">
    <source>
        <dbReference type="SAM" id="MobiDB-lite"/>
    </source>
</evidence>
<comment type="similarity">
    <text evidence="2">Belongs to the MCMBP family.</text>
</comment>
<comment type="subcellular location">
    <subcellularLocation>
        <location evidence="1">Nucleus</location>
    </subcellularLocation>
</comment>
<reference evidence="6 8" key="2">
    <citation type="journal article" date="2013" name="Nature">
        <title>Insights into bilaterian evolution from three spiralian genomes.</title>
        <authorList>
            <person name="Simakov O."/>
            <person name="Marletaz F."/>
            <person name="Cho S.J."/>
            <person name="Edsinger-Gonzales E."/>
            <person name="Havlak P."/>
            <person name="Hellsten U."/>
            <person name="Kuo D.H."/>
            <person name="Larsson T."/>
            <person name="Lv J."/>
            <person name="Arendt D."/>
            <person name="Savage R."/>
            <person name="Osoegawa K."/>
            <person name="de Jong P."/>
            <person name="Grimwood J."/>
            <person name="Chapman J.A."/>
            <person name="Shapiro H."/>
            <person name="Aerts A."/>
            <person name="Otillar R.P."/>
            <person name="Terry A.Y."/>
            <person name="Boore J.L."/>
            <person name="Grigoriev I.V."/>
            <person name="Lindberg D.R."/>
            <person name="Seaver E.C."/>
            <person name="Weisblat D.A."/>
            <person name="Putnam N.H."/>
            <person name="Rokhsar D.S."/>
        </authorList>
    </citation>
    <scope>NUCLEOTIDE SEQUENCE</scope>
    <source>
        <strain evidence="6 8">I ESC-2004</strain>
    </source>
</reference>
<evidence type="ECO:0000313" key="6">
    <source>
        <dbReference type="EMBL" id="ELU08435.1"/>
    </source>
</evidence>
<dbReference type="OrthoDB" id="329666at2759"/>
<reference evidence="7" key="3">
    <citation type="submission" date="2015-06" db="UniProtKB">
        <authorList>
            <consortium name="EnsemblMetazoa"/>
        </authorList>
    </citation>
    <scope>IDENTIFICATION</scope>
</reference>